<proteinExistence type="predicted"/>
<organism evidence="1 2">
    <name type="scientific">Pseudomonas brenneri</name>
    <dbReference type="NCBI Taxonomy" id="129817"/>
    <lineage>
        <taxon>Bacteria</taxon>
        <taxon>Pseudomonadati</taxon>
        <taxon>Pseudomonadota</taxon>
        <taxon>Gammaproteobacteria</taxon>
        <taxon>Pseudomonadales</taxon>
        <taxon>Pseudomonadaceae</taxon>
        <taxon>Pseudomonas</taxon>
    </lineage>
</organism>
<dbReference type="Proteomes" id="UP000199620">
    <property type="component" value="Chromosome I"/>
</dbReference>
<accession>A0ABY0WFC9</accession>
<evidence type="ECO:0000313" key="1">
    <source>
        <dbReference type="EMBL" id="SDV03107.1"/>
    </source>
</evidence>
<keyword evidence="2" id="KW-1185">Reference proteome</keyword>
<sequence length="456" mass="47318">MQDARYTLKLADEDKRWMTFPGLAESGASQLSGLLAEPNESLIGAPTMGVATEPPSELSLALANASLHIHALTEEQVRLRESLETLNSTLFITGNSLLGSVAASPAPVAQEEAAKDKEPAADSWYAKGAKWLGEGYLDTARSRLTGKAVDVTLGKLPGVGKLFRDDSKDCCCPGATETLKGRARFLPKKTVRQRLTERLRPSSSKKTTRLGSRMAGSMATLQRIFGQAGKVFDGPKVGFHGASLQAYRPAPRLGEGSSKAPVSSAQGPVLLSTPALALPKTIPSSLVSTMSKLESVGTRSLAPLRYADTAINLVQGVRNGDLQAVGSSLGTAGGAWAGASAGAALGTLVLPGVGTAVGGLIGGLLGGEAGTWLGEKLFPSSDRLPSPDSVSKELNSARSDNVQVTLAPSIQITGVNPADAQQVVDRVIQALQNQCMPMLTDSLAVRRNAALTDGGD</sequence>
<name>A0ABY0WFC9_9PSED</name>
<evidence type="ECO:0000313" key="2">
    <source>
        <dbReference type="Proteomes" id="UP000199620"/>
    </source>
</evidence>
<dbReference type="RefSeq" id="WP_223232719.1">
    <property type="nucleotide sequence ID" value="NZ_BMNU01000002.1"/>
</dbReference>
<evidence type="ECO:0008006" key="3">
    <source>
        <dbReference type="Google" id="ProtNLM"/>
    </source>
</evidence>
<gene>
    <name evidence="1" type="ORF">SAMN04490181_3324</name>
</gene>
<reference evidence="1 2" key="1">
    <citation type="submission" date="2016-10" db="EMBL/GenBank/DDBJ databases">
        <authorList>
            <person name="Varghese N."/>
            <person name="Submissions S."/>
        </authorList>
    </citation>
    <scope>NUCLEOTIDE SEQUENCE [LARGE SCALE GENOMIC DNA]</scope>
    <source>
        <strain evidence="1 2">BS2771</strain>
    </source>
</reference>
<protein>
    <recommendedName>
        <fullName evidence="3">Tail tape measure protein</fullName>
    </recommendedName>
</protein>
<dbReference type="EMBL" id="LT629800">
    <property type="protein sequence ID" value="SDV03107.1"/>
    <property type="molecule type" value="Genomic_DNA"/>
</dbReference>